<evidence type="ECO:0000313" key="2">
    <source>
        <dbReference type="EMBL" id="OMO82402.1"/>
    </source>
</evidence>
<organism evidence="2 3">
    <name type="scientific">Corchorus olitorius</name>
    <dbReference type="NCBI Taxonomy" id="93759"/>
    <lineage>
        <taxon>Eukaryota</taxon>
        <taxon>Viridiplantae</taxon>
        <taxon>Streptophyta</taxon>
        <taxon>Embryophyta</taxon>
        <taxon>Tracheophyta</taxon>
        <taxon>Spermatophyta</taxon>
        <taxon>Magnoliopsida</taxon>
        <taxon>eudicotyledons</taxon>
        <taxon>Gunneridae</taxon>
        <taxon>Pentapetalae</taxon>
        <taxon>rosids</taxon>
        <taxon>malvids</taxon>
        <taxon>Malvales</taxon>
        <taxon>Malvaceae</taxon>
        <taxon>Grewioideae</taxon>
        <taxon>Apeibeae</taxon>
        <taxon>Corchorus</taxon>
    </lineage>
</organism>
<evidence type="ECO:0000313" key="3">
    <source>
        <dbReference type="Proteomes" id="UP000187203"/>
    </source>
</evidence>
<comment type="caution">
    <text evidence="2">The sequence shown here is derived from an EMBL/GenBank/DDBJ whole genome shotgun (WGS) entry which is preliminary data.</text>
</comment>
<proteinExistence type="predicted"/>
<evidence type="ECO:0000259" key="1">
    <source>
        <dbReference type="Pfam" id="PF23622"/>
    </source>
</evidence>
<protein>
    <recommendedName>
        <fullName evidence="1">At1g61320/AtMIF1 LRR domain-containing protein</fullName>
    </recommendedName>
</protein>
<gene>
    <name evidence="2" type="ORF">COLO4_23029</name>
</gene>
<dbReference type="OrthoDB" id="613853at2759"/>
<feature type="domain" description="At1g61320/AtMIF1 LRR" evidence="1">
    <location>
        <begin position="34"/>
        <end position="355"/>
    </location>
</feature>
<accession>A0A1R3IIH9</accession>
<dbReference type="PANTHER" id="PTHR34145:SF68">
    <property type="entry name" value="FBD DOMAIN-CONTAINING PROTEIN"/>
    <property type="match status" value="1"/>
</dbReference>
<dbReference type="InterPro" id="IPR053772">
    <property type="entry name" value="At1g61320/At1g61330-like"/>
</dbReference>
<reference evidence="3" key="1">
    <citation type="submission" date="2013-09" db="EMBL/GenBank/DDBJ databases">
        <title>Corchorus olitorius genome sequencing.</title>
        <authorList>
            <person name="Alam M."/>
            <person name="Haque M.S."/>
            <person name="Islam M.S."/>
            <person name="Emdad E.M."/>
            <person name="Islam M.M."/>
            <person name="Ahmed B."/>
            <person name="Halim A."/>
            <person name="Hossen Q.M.M."/>
            <person name="Hossain M.Z."/>
            <person name="Ahmed R."/>
            <person name="Khan M.M."/>
            <person name="Islam R."/>
            <person name="Rashid M.M."/>
            <person name="Khan S.A."/>
            <person name="Rahman M.S."/>
            <person name="Alam M."/>
            <person name="Yahiya A.S."/>
            <person name="Khan M.S."/>
            <person name="Azam M.S."/>
            <person name="Haque T."/>
            <person name="Lashkar M.Z.H."/>
            <person name="Akhand A.I."/>
            <person name="Morshed G."/>
            <person name="Roy S."/>
            <person name="Uddin K.S."/>
            <person name="Rabeya T."/>
            <person name="Hossain A.S."/>
            <person name="Chowdhury A."/>
            <person name="Snigdha A.R."/>
            <person name="Mortoza M.S."/>
            <person name="Matin S.A."/>
            <person name="Hoque S.M.E."/>
            <person name="Islam M.K."/>
            <person name="Roy D.K."/>
            <person name="Haider R."/>
            <person name="Moosa M.M."/>
            <person name="Elias S.M."/>
            <person name="Hasan A.M."/>
            <person name="Jahan S."/>
            <person name="Shafiuddin M."/>
            <person name="Mahmood N."/>
            <person name="Shommy N.S."/>
        </authorList>
    </citation>
    <scope>NUCLEOTIDE SEQUENCE [LARGE SCALE GENOMIC DNA]</scope>
    <source>
        <strain evidence="3">cv. O-4</strain>
    </source>
</reference>
<name>A0A1R3IIH9_9ROSI</name>
<dbReference type="AlphaFoldDB" id="A0A1R3IIH9"/>
<dbReference type="EMBL" id="AWUE01018145">
    <property type="protein sequence ID" value="OMO82402.1"/>
    <property type="molecule type" value="Genomic_DNA"/>
</dbReference>
<dbReference type="Pfam" id="PF23622">
    <property type="entry name" value="LRR_At1g61320_AtMIF1"/>
    <property type="match status" value="1"/>
</dbReference>
<dbReference type="Gene3D" id="3.80.10.10">
    <property type="entry name" value="Ribonuclease Inhibitor"/>
    <property type="match status" value="1"/>
</dbReference>
<dbReference type="SUPFAM" id="SSF52047">
    <property type="entry name" value="RNI-like"/>
    <property type="match status" value="1"/>
</dbReference>
<dbReference type="Proteomes" id="UP000187203">
    <property type="component" value="Unassembled WGS sequence"/>
</dbReference>
<dbReference type="STRING" id="93759.A0A1R3IIH9"/>
<dbReference type="InterPro" id="IPR055357">
    <property type="entry name" value="LRR_At1g61320_AtMIF1"/>
</dbReference>
<keyword evidence="3" id="KW-1185">Reference proteome</keyword>
<sequence length="401" mass="46192">MFDHVRGLRNLDEKFITRLNRVLELHQSSSLDEFRVCYRLTKSSASEIDKWISYAMDKKVKRFELNFQMYFEMFPPGLFYTFPSCFPVETVTSVEYLSLSSCILQLPGLGNFRSLKHLFLKDVELDDEIFQNILSGCLLLERLSLSGSRKLVNVKVDGSSSKLRCLEIYFCHYLKTIEIYTSNLVTFRYIGPKVYFSLESAPCLVEVSFCVSFKTCDNRLTYACAHFTSKLPQLERIVLELNPHEVCKEIKMLPTFSNLKVLALWVLIKNESLMVFSSLLELSPSLRRFELHLARSDPLAESKKIESSSECLYQHLEEVEIGGFQGHEDEIQLLMYIVQNAITLKKIIVDSYDQYLDGNELVRSGLNYKILGIQSQSLQLAKEEAVRFRGLVPPGIEVVIK</sequence>
<dbReference type="InterPro" id="IPR032675">
    <property type="entry name" value="LRR_dom_sf"/>
</dbReference>
<dbReference type="PANTHER" id="PTHR34145">
    <property type="entry name" value="OS02G0105600 PROTEIN"/>
    <property type="match status" value="1"/>
</dbReference>